<accession>A0A7X0U1B7</accession>
<dbReference type="Proteomes" id="UP000565579">
    <property type="component" value="Unassembled WGS sequence"/>
</dbReference>
<comment type="caution">
    <text evidence="2">The sequence shown here is derived from an EMBL/GenBank/DDBJ whole genome shotgun (WGS) entry which is preliminary data.</text>
</comment>
<dbReference type="InterPro" id="IPR018222">
    <property type="entry name" value="Nuclear_transport_factor_2_euk"/>
</dbReference>
<protein>
    <recommendedName>
        <fullName evidence="1">NTF2 domain-containing protein</fullName>
    </recommendedName>
</protein>
<dbReference type="RefSeq" id="WP_185105374.1">
    <property type="nucleotide sequence ID" value="NZ_JACHMI010000001.1"/>
</dbReference>
<feature type="domain" description="NTF2" evidence="1">
    <location>
        <begin position="35"/>
        <end position="129"/>
    </location>
</feature>
<evidence type="ECO:0000313" key="2">
    <source>
        <dbReference type="EMBL" id="MBB6551264.1"/>
    </source>
</evidence>
<dbReference type="EMBL" id="JACHMI010000001">
    <property type="protein sequence ID" value="MBB6551264.1"/>
    <property type="molecule type" value="Genomic_DNA"/>
</dbReference>
<organism evidence="2 3">
    <name type="scientific">Nonomuraea rubra</name>
    <dbReference type="NCBI Taxonomy" id="46180"/>
    <lineage>
        <taxon>Bacteria</taxon>
        <taxon>Bacillati</taxon>
        <taxon>Actinomycetota</taxon>
        <taxon>Actinomycetes</taxon>
        <taxon>Streptosporangiales</taxon>
        <taxon>Streptosporangiaceae</taxon>
        <taxon>Nonomuraea</taxon>
    </lineage>
</organism>
<dbReference type="Gene3D" id="3.10.450.50">
    <property type="match status" value="1"/>
</dbReference>
<gene>
    <name evidence="2" type="ORF">HD593_006059</name>
</gene>
<dbReference type="AlphaFoldDB" id="A0A7X0U1B7"/>
<dbReference type="InterPro" id="IPR032710">
    <property type="entry name" value="NTF2-like_dom_sf"/>
</dbReference>
<keyword evidence="3" id="KW-1185">Reference proteome</keyword>
<evidence type="ECO:0000259" key="1">
    <source>
        <dbReference type="PROSITE" id="PS50177"/>
    </source>
</evidence>
<dbReference type="PROSITE" id="PS50177">
    <property type="entry name" value="NTF2_DOMAIN"/>
    <property type="match status" value="1"/>
</dbReference>
<dbReference type="SUPFAM" id="SSF54427">
    <property type="entry name" value="NTF2-like"/>
    <property type="match status" value="1"/>
</dbReference>
<reference evidence="2 3" key="1">
    <citation type="submission" date="2020-08" db="EMBL/GenBank/DDBJ databases">
        <title>Sequencing the genomes of 1000 actinobacteria strains.</title>
        <authorList>
            <person name="Klenk H.-P."/>
        </authorList>
    </citation>
    <scope>NUCLEOTIDE SEQUENCE [LARGE SCALE GENOMIC DNA]</scope>
    <source>
        <strain evidence="2 3">DSM 43768</strain>
    </source>
</reference>
<name>A0A7X0U1B7_9ACTN</name>
<evidence type="ECO:0000313" key="3">
    <source>
        <dbReference type="Proteomes" id="UP000565579"/>
    </source>
</evidence>
<proteinExistence type="predicted"/>
<sequence>MALLLAVCAVAVADAPAPPDLAWRRAWTLPAAVPRKALTAYYTADSVLIAKGRENRGREAIATHLANLPSLTLEPQVCSEQQTPYGPQLIVSVGHLRHEGDQETIPFTETFLVTLSDEDTVIHNQAFFFVTG</sequence>